<dbReference type="OrthoDB" id="2435352at2"/>
<evidence type="ECO:0000313" key="2">
    <source>
        <dbReference type="Proteomes" id="UP000271374"/>
    </source>
</evidence>
<proteinExistence type="predicted"/>
<keyword evidence="2" id="KW-1185">Reference proteome</keyword>
<evidence type="ECO:0008006" key="3">
    <source>
        <dbReference type="Google" id="ProtNLM"/>
    </source>
</evidence>
<name>A0A431W6R2_9BACI</name>
<dbReference type="EMBL" id="RXNT01000009">
    <property type="protein sequence ID" value="RTR31116.1"/>
    <property type="molecule type" value="Genomic_DNA"/>
</dbReference>
<dbReference type="InterPro" id="IPR025616">
    <property type="entry name" value="YpjP"/>
</dbReference>
<gene>
    <name evidence="1" type="ORF">EKG37_12560</name>
</gene>
<accession>A0A431W6R2</accession>
<dbReference type="Pfam" id="PF14005">
    <property type="entry name" value="YpjP"/>
    <property type="match status" value="1"/>
</dbReference>
<organism evidence="1 2">
    <name type="scientific">Bacillus yapensis</name>
    <dbReference type="NCBI Taxonomy" id="2492960"/>
    <lineage>
        <taxon>Bacteria</taxon>
        <taxon>Bacillati</taxon>
        <taxon>Bacillota</taxon>
        <taxon>Bacilli</taxon>
        <taxon>Bacillales</taxon>
        <taxon>Bacillaceae</taxon>
        <taxon>Bacillus</taxon>
    </lineage>
</organism>
<evidence type="ECO:0000313" key="1">
    <source>
        <dbReference type="EMBL" id="RTR31116.1"/>
    </source>
</evidence>
<reference evidence="1 2" key="1">
    <citation type="submission" date="2018-12" db="EMBL/GenBank/DDBJ databases">
        <title>Bacillus yapensis draft genome sequence.</title>
        <authorList>
            <person name="Yu L."/>
            <person name="Xu X."/>
            <person name="Tang X."/>
        </authorList>
    </citation>
    <scope>NUCLEOTIDE SEQUENCE [LARGE SCALE GENOMIC DNA]</scope>
    <source>
        <strain evidence="1 2">XXST-01</strain>
    </source>
</reference>
<dbReference type="Proteomes" id="UP000271374">
    <property type="component" value="Unassembled WGS sequence"/>
</dbReference>
<dbReference type="AlphaFoldDB" id="A0A431W6R2"/>
<comment type="caution">
    <text evidence="1">The sequence shown here is derived from an EMBL/GenBank/DDBJ whole genome shotgun (WGS) entry which is preliminary data.</text>
</comment>
<protein>
    <recommendedName>
        <fullName evidence="3">Cell division protein FtsK</fullName>
    </recommendedName>
</protein>
<dbReference type="RefSeq" id="WP_126409005.1">
    <property type="nucleotide sequence ID" value="NZ_RXNT01000009.1"/>
</dbReference>
<sequence length="196" mass="22905">MPKWLRKSLVVLVTVLTFGIVTPSQLHDFVNDKDPKRDAVESKTQDSATEVQQIEFFDGYTNEKDPISNLLKDAEHLSYTKFGTRIGPVIEDEFREIILPNIEKVIETVASQYEEDSLRQLYISEAPSGGDSERIFHIANRENNEDVIRFHVRRDHPPQDGYWFNFHYHIDADDFQEHHEIGSIYWAKNTPPKWMS</sequence>